<reference evidence="1 2" key="1">
    <citation type="submission" date="2016-09" db="EMBL/GenBank/DDBJ databases">
        <title>The draft genome of Dichanthelium oligosanthes: A C3 panicoid grass species.</title>
        <authorList>
            <person name="Studer A.J."/>
            <person name="Schnable J.C."/>
            <person name="Brutnell T.P."/>
        </authorList>
    </citation>
    <scope>NUCLEOTIDE SEQUENCE [LARGE SCALE GENOMIC DNA]</scope>
    <source>
        <strain evidence="2">cv. Kellogg 1175</strain>
        <tissue evidence="1">Leaf</tissue>
    </source>
</reference>
<organism evidence="1 2">
    <name type="scientific">Dichanthelium oligosanthes</name>
    <dbReference type="NCBI Taxonomy" id="888268"/>
    <lineage>
        <taxon>Eukaryota</taxon>
        <taxon>Viridiplantae</taxon>
        <taxon>Streptophyta</taxon>
        <taxon>Embryophyta</taxon>
        <taxon>Tracheophyta</taxon>
        <taxon>Spermatophyta</taxon>
        <taxon>Magnoliopsida</taxon>
        <taxon>Liliopsida</taxon>
        <taxon>Poales</taxon>
        <taxon>Poaceae</taxon>
        <taxon>PACMAD clade</taxon>
        <taxon>Panicoideae</taxon>
        <taxon>Panicodae</taxon>
        <taxon>Paniceae</taxon>
        <taxon>Dichantheliinae</taxon>
        <taxon>Dichanthelium</taxon>
    </lineage>
</organism>
<name>A0A1E5WK51_9POAL</name>
<dbReference type="Pfam" id="PF13637">
    <property type="entry name" value="Ank_4"/>
    <property type="match status" value="1"/>
</dbReference>
<evidence type="ECO:0000313" key="2">
    <source>
        <dbReference type="Proteomes" id="UP000095767"/>
    </source>
</evidence>
<accession>A0A1E5WK51</accession>
<dbReference type="OrthoDB" id="667534at2759"/>
<dbReference type="Proteomes" id="UP000095767">
    <property type="component" value="Unassembled WGS sequence"/>
</dbReference>
<keyword evidence="2" id="KW-1185">Reference proteome</keyword>
<feature type="non-terminal residue" evidence="1">
    <location>
        <position position="1"/>
    </location>
</feature>
<sequence length="106" mass="11157">SNPRVCRNLRTTGDSPVKAAAIAPSPFDAAIQAAVDGNLGLLGDEMVILVATSAMEDRTDDVVPVLSYLLDRGSDPAAPDDKGYTPLHNAAEYGVFLALGLRNFLE</sequence>
<proteinExistence type="predicted"/>
<dbReference type="InterPro" id="IPR002110">
    <property type="entry name" value="Ankyrin_rpt"/>
</dbReference>
<dbReference type="AlphaFoldDB" id="A0A1E5WK51"/>
<dbReference type="InterPro" id="IPR036770">
    <property type="entry name" value="Ankyrin_rpt-contain_sf"/>
</dbReference>
<dbReference type="SUPFAM" id="SSF48403">
    <property type="entry name" value="Ankyrin repeat"/>
    <property type="match status" value="1"/>
</dbReference>
<dbReference type="Gene3D" id="1.25.40.20">
    <property type="entry name" value="Ankyrin repeat-containing domain"/>
    <property type="match status" value="1"/>
</dbReference>
<protein>
    <submittedName>
        <fullName evidence="1">Uncharacterized protein</fullName>
    </submittedName>
</protein>
<evidence type="ECO:0000313" key="1">
    <source>
        <dbReference type="EMBL" id="OEL37791.1"/>
    </source>
</evidence>
<gene>
    <name evidence="1" type="ORF">BAE44_0001190</name>
</gene>
<comment type="caution">
    <text evidence="1">The sequence shown here is derived from an EMBL/GenBank/DDBJ whole genome shotgun (WGS) entry which is preliminary data.</text>
</comment>
<dbReference type="EMBL" id="LWDX02004213">
    <property type="protein sequence ID" value="OEL37791.1"/>
    <property type="molecule type" value="Genomic_DNA"/>
</dbReference>